<organism evidence="2 3">
    <name type="scientific">Streptococcus massiliensis</name>
    <dbReference type="NCBI Taxonomy" id="313439"/>
    <lineage>
        <taxon>Bacteria</taxon>
        <taxon>Bacillati</taxon>
        <taxon>Bacillota</taxon>
        <taxon>Bacilli</taxon>
        <taxon>Lactobacillales</taxon>
        <taxon>Streptococcaceae</taxon>
        <taxon>Streptococcus</taxon>
    </lineage>
</organism>
<evidence type="ECO:0000256" key="1">
    <source>
        <dbReference type="SAM" id="Phobius"/>
    </source>
</evidence>
<name>A0A380L0Y8_9STRE</name>
<feature type="transmembrane region" description="Helical" evidence="1">
    <location>
        <begin position="17"/>
        <end position="38"/>
    </location>
</feature>
<evidence type="ECO:0000313" key="3">
    <source>
        <dbReference type="Proteomes" id="UP000254634"/>
    </source>
</evidence>
<dbReference type="AlphaFoldDB" id="A0A380L0Y8"/>
<dbReference type="EMBL" id="UHFR01000005">
    <property type="protein sequence ID" value="SUN77067.1"/>
    <property type="molecule type" value="Genomic_DNA"/>
</dbReference>
<proteinExistence type="predicted"/>
<feature type="transmembrane region" description="Helical" evidence="1">
    <location>
        <begin position="215"/>
        <end position="237"/>
    </location>
</feature>
<dbReference type="STRING" id="1123307.GCA_000380065_00955"/>
<dbReference type="Proteomes" id="UP000254634">
    <property type="component" value="Unassembled WGS sequence"/>
</dbReference>
<keyword evidence="1" id="KW-0472">Membrane</keyword>
<keyword evidence="3" id="KW-1185">Reference proteome</keyword>
<accession>A0A380L0Y8</accession>
<feature type="transmembrane region" description="Helical" evidence="1">
    <location>
        <begin position="99"/>
        <end position="123"/>
    </location>
</feature>
<evidence type="ECO:0000313" key="2">
    <source>
        <dbReference type="EMBL" id="SUN77067.1"/>
    </source>
</evidence>
<feature type="transmembrane region" description="Helical" evidence="1">
    <location>
        <begin position="143"/>
        <end position="162"/>
    </location>
</feature>
<dbReference type="Pfam" id="PF12730">
    <property type="entry name" value="ABC2_membrane_4"/>
    <property type="match status" value="1"/>
</dbReference>
<feature type="transmembrane region" description="Helical" evidence="1">
    <location>
        <begin position="58"/>
        <end position="78"/>
    </location>
</feature>
<sequence length="242" mass="27462">MIGYISAEWRKLHKMQLLGIGILLLSISSFIGLSTYFLNRSVFVEGTQTWVMWGQLTLLNSQIFYPALLAIFMGISMMPEFERTTLEMLRVNQVSLSKLVISKILTVLFVTVPLQLLLVLIWSVALSFEQIQVIPEIAVHLKWVFLSLIGSISIMMVQAFILSKTRNFAKSVAFSAIGSIGGFLLLFVGEGLSRFYPYSQIMIALRSRALTDMSWMELLIFVLINAIYSILFFGLTVRELRK</sequence>
<dbReference type="OrthoDB" id="2234228at2"/>
<keyword evidence="1" id="KW-1133">Transmembrane helix</keyword>
<reference evidence="2" key="1">
    <citation type="submission" date="2018-06" db="EMBL/GenBank/DDBJ databases">
        <authorList>
            <consortium name="Pathogen Informatics"/>
            <person name="Doyle S."/>
        </authorList>
    </citation>
    <scope>NUCLEOTIDE SEQUENCE [LARGE SCALE GENOMIC DNA]</scope>
    <source>
        <strain evidence="2">NCTC13765</strain>
    </source>
</reference>
<protein>
    <submittedName>
        <fullName evidence="2">Bacteriocin operon protein ScnG homolog</fullName>
    </submittedName>
</protein>
<dbReference type="CDD" id="cd21809">
    <property type="entry name" value="ABC-2_lan_permease-like"/>
    <property type="match status" value="1"/>
</dbReference>
<gene>
    <name evidence="2" type="primary">scnG</name>
    <name evidence="2" type="ORF">NCTC13765_01589</name>
</gene>
<keyword evidence="1" id="KW-0812">Transmembrane</keyword>
<feature type="transmembrane region" description="Helical" evidence="1">
    <location>
        <begin position="174"/>
        <end position="195"/>
    </location>
</feature>